<accession>B5WY50</accession>
<evidence type="ECO:0000313" key="2">
    <source>
        <dbReference type="EMBL" id="CAQ16190.1"/>
    </source>
</evidence>
<feature type="non-terminal residue" evidence="2">
    <location>
        <position position="74"/>
    </location>
</feature>
<dbReference type="AlphaFoldDB" id="B5WY50"/>
<organism evidence="2">
    <name type="scientific">Colletotrichum graminicola</name>
    <name type="common">Maize anthracnose fungus</name>
    <name type="synonym">Glomerella graminicola</name>
    <dbReference type="NCBI Taxonomy" id="31870"/>
    <lineage>
        <taxon>Eukaryota</taxon>
        <taxon>Fungi</taxon>
        <taxon>Dikarya</taxon>
        <taxon>Ascomycota</taxon>
        <taxon>Pezizomycotina</taxon>
        <taxon>Sordariomycetes</taxon>
        <taxon>Hypocreomycetidae</taxon>
        <taxon>Glomerellales</taxon>
        <taxon>Glomerellaceae</taxon>
        <taxon>Colletotrichum</taxon>
        <taxon>Colletotrichum graminicola species complex</taxon>
    </lineage>
</organism>
<name>B5WY50_COLGR</name>
<feature type="region of interest" description="Disordered" evidence="1">
    <location>
        <begin position="46"/>
        <end position="74"/>
    </location>
</feature>
<dbReference type="EMBL" id="AM944394">
    <property type="protein sequence ID" value="CAQ16190.1"/>
    <property type="molecule type" value="mRNA"/>
</dbReference>
<feature type="compositionally biased region" description="Low complexity" evidence="1">
    <location>
        <begin position="46"/>
        <end position="65"/>
    </location>
</feature>
<protein>
    <submittedName>
        <fullName evidence="2">Uncharacterized protein</fullName>
    </submittedName>
</protein>
<proteinExistence type="evidence at transcript level"/>
<reference evidence="2" key="1">
    <citation type="journal article" date="2008" name="Mol. Plant Microbe Interact.">
        <title>The Yeast Signal Sequence Trap Identifies Secreted Proteins of the Hemibiotrophic Corn Pathogen Colletotrichum graminicola.</title>
        <authorList>
            <person name="Krijger J.J."/>
            <person name="Horbach R."/>
            <person name="Behr M."/>
            <person name="Schweizer P."/>
            <person name="Deising H.B."/>
            <person name="Wirsel S.G.R."/>
        </authorList>
    </citation>
    <scope>NUCLEOTIDE SEQUENCE</scope>
    <source>
        <strain evidence="2">M2</strain>
    </source>
</reference>
<evidence type="ECO:0000256" key="1">
    <source>
        <dbReference type="SAM" id="MobiDB-lite"/>
    </source>
</evidence>
<sequence>MSAPDLSRSLAISMFPVPAAMVRANDASSSHLLLASIRVWLSSLGDGTVSSSSPRSLLSPPCFSSDDANLDGPG</sequence>